<feature type="compositionally biased region" description="Low complexity" evidence="4">
    <location>
        <begin position="225"/>
        <end position="238"/>
    </location>
</feature>
<dbReference type="OrthoDB" id="2285533at2759"/>
<protein>
    <recommendedName>
        <fullName evidence="5">BZIP domain-containing protein</fullName>
    </recommendedName>
</protein>
<dbReference type="PROSITE" id="PS00036">
    <property type="entry name" value="BZIP_BASIC"/>
    <property type="match status" value="1"/>
</dbReference>
<feature type="domain" description="BZIP" evidence="5">
    <location>
        <begin position="83"/>
        <end position="97"/>
    </location>
</feature>
<evidence type="ECO:0000313" key="7">
    <source>
        <dbReference type="Proteomes" id="UP000799538"/>
    </source>
</evidence>
<feature type="coiled-coil region" evidence="3">
    <location>
        <begin position="95"/>
        <end position="129"/>
    </location>
</feature>
<dbReference type="AlphaFoldDB" id="A0A6A6GL56"/>
<dbReference type="Proteomes" id="UP000799538">
    <property type="component" value="Unassembled WGS sequence"/>
</dbReference>
<feature type="region of interest" description="Disordered" evidence="4">
    <location>
        <begin position="1"/>
        <end position="95"/>
    </location>
</feature>
<dbReference type="CDD" id="cd14688">
    <property type="entry name" value="bZIP_YAP"/>
    <property type="match status" value="1"/>
</dbReference>
<name>A0A6A6GL56_9PEZI</name>
<dbReference type="EMBL" id="ML992503">
    <property type="protein sequence ID" value="KAF2226083.1"/>
    <property type="molecule type" value="Genomic_DNA"/>
</dbReference>
<sequence length="441" mass="48498">MHMAGSSSSAASRADADAQQHDQPMAEAPKIEAIGGDTPSSLGSSPEPDIAPATDSAAIPPDQQQPQKRKGGRKPIYATSEERKQRNRQAQAAFRERRSEYIKQLEATIKQHEEALRSLQQSHRSAADECLMLRYKNSLLERILLEKGIDVQAELQVKTGSPVFDPSHLPTPMPAPIIPTPLQRTAVNRQQARRSYQSVNARVQPAAQYMPRTSSMSMQSPTGQPTPSSHASSPTAMSNRSTASVQQGGISSPVSTVMAQGQVQLSPVIQQQHATRPNHRPMSSQYTSSSAMSSASTGSSRSMNTARAGHSHMPPGYAYPKQFQNHIDQLEQEYDAPHHQDIQFEHEPHDRHQLPDEFDGGEFGLGEQFQDFQPPHVQQPPPQPPTQPHSRVRPSTNQSNVYPGSQAAFDSFDPMLDADPFGLTASMHFPTNYSFDQPPEK</sequence>
<evidence type="ECO:0000313" key="6">
    <source>
        <dbReference type="EMBL" id="KAF2226083.1"/>
    </source>
</evidence>
<feature type="region of interest" description="Disordered" evidence="4">
    <location>
        <begin position="349"/>
        <end position="441"/>
    </location>
</feature>
<dbReference type="Gene3D" id="1.20.5.170">
    <property type="match status" value="1"/>
</dbReference>
<dbReference type="PANTHER" id="PTHR40621">
    <property type="entry name" value="TRANSCRIPTION FACTOR KAPC-RELATED"/>
    <property type="match status" value="1"/>
</dbReference>
<dbReference type="InterPro" id="IPR004827">
    <property type="entry name" value="bZIP"/>
</dbReference>
<dbReference type="InterPro" id="IPR046347">
    <property type="entry name" value="bZIP_sf"/>
</dbReference>
<dbReference type="GO" id="GO:0001228">
    <property type="term" value="F:DNA-binding transcription activator activity, RNA polymerase II-specific"/>
    <property type="evidence" value="ECO:0007669"/>
    <property type="project" value="TreeGrafter"/>
</dbReference>
<feature type="compositionally biased region" description="Low complexity" evidence="4">
    <location>
        <begin position="282"/>
        <end position="302"/>
    </location>
</feature>
<feature type="compositionally biased region" description="Polar residues" evidence="4">
    <location>
        <begin position="393"/>
        <end position="403"/>
    </location>
</feature>
<gene>
    <name evidence="6" type="ORF">BDZ85DRAFT_258565</name>
</gene>
<accession>A0A6A6GL56</accession>
<feature type="compositionally biased region" description="Polar residues" evidence="4">
    <location>
        <begin position="239"/>
        <end position="250"/>
    </location>
</feature>
<evidence type="ECO:0000256" key="2">
    <source>
        <dbReference type="ARBA" id="ARBA00023242"/>
    </source>
</evidence>
<dbReference type="PANTHER" id="PTHR40621:SF9">
    <property type="entry name" value="MEAB PROTEIN"/>
    <property type="match status" value="1"/>
</dbReference>
<feature type="compositionally biased region" description="Polar residues" evidence="4">
    <location>
        <begin position="211"/>
        <end position="223"/>
    </location>
</feature>
<dbReference type="InterPro" id="IPR050936">
    <property type="entry name" value="AP-1-like"/>
</dbReference>
<evidence type="ECO:0000256" key="3">
    <source>
        <dbReference type="SAM" id="Coils"/>
    </source>
</evidence>
<feature type="region of interest" description="Disordered" evidence="4">
    <location>
        <begin position="186"/>
        <end position="250"/>
    </location>
</feature>
<feature type="compositionally biased region" description="Pro residues" evidence="4">
    <location>
        <begin position="377"/>
        <end position="387"/>
    </location>
</feature>
<evidence type="ECO:0000256" key="4">
    <source>
        <dbReference type="SAM" id="MobiDB-lite"/>
    </source>
</evidence>
<reference evidence="7" key="1">
    <citation type="journal article" date="2020" name="Stud. Mycol.">
        <title>101 Dothideomycetes genomes: A test case for predicting lifestyles and emergence of pathogens.</title>
        <authorList>
            <person name="Haridas S."/>
            <person name="Albert R."/>
            <person name="Binder M."/>
            <person name="Bloem J."/>
            <person name="LaButti K."/>
            <person name="Salamov A."/>
            <person name="Andreopoulos B."/>
            <person name="Baker S."/>
            <person name="Barry K."/>
            <person name="Bills G."/>
            <person name="Bluhm B."/>
            <person name="Cannon C."/>
            <person name="Castanera R."/>
            <person name="Culley D."/>
            <person name="Daum C."/>
            <person name="Ezra D."/>
            <person name="Gonzalez J."/>
            <person name="Henrissat B."/>
            <person name="Kuo A."/>
            <person name="Liang C."/>
            <person name="Lipzen A."/>
            <person name="Lutzoni F."/>
            <person name="Magnuson J."/>
            <person name="Mondo S."/>
            <person name="Nolan M."/>
            <person name="Ohm R."/>
            <person name="Pangilinan J."/>
            <person name="Park H.-J."/>
            <person name="Ramirez L."/>
            <person name="Alfaro M."/>
            <person name="Sun H."/>
            <person name="Tritt A."/>
            <person name="Yoshinaga Y."/>
            <person name="Zwiers L.-H."/>
            <person name="Turgeon B."/>
            <person name="Goodwin S."/>
            <person name="Spatafora J."/>
            <person name="Crous P."/>
            <person name="Grigoriev I."/>
        </authorList>
    </citation>
    <scope>NUCLEOTIDE SEQUENCE [LARGE SCALE GENOMIC DNA]</scope>
    <source>
        <strain evidence="7">CECT 20119</strain>
    </source>
</reference>
<dbReference type="GO" id="GO:0090575">
    <property type="term" value="C:RNA polymerase II transcription regulator complex"/>
    <property type="evidence" value="ECO:0007669"/>
    <property type="project" value="TreeGrafter"/>
</dbReference>
<feature type="compositionally biased region" description="Low complexity" evidence="4">
    <location>
        <begin position="1"/>
        <end position="13"/>
    </location>
</feature>
<keyword evidence="7" id="KW-1185">Reference proteome</keyword>
<keyword evidence="2" id="KW-0539">Nucleus</keyword>
<feature type="compositionally biased region" description="Low complexity" evidence="4">
    <location>
        <begin position="365"/>
        <end position="376"/>
    </location>
</feature>
<keyword evidence="3" id="KW-0175">Coiled coil</keyword>
<evidence type="ECO:0000259" key="5">
    <source>
        <dbReference type="PROSITE" id="PS00036"/>
    </source>
</evidence>
<comment type="subcellular location">
    <subcellularLocation>
        <location evidence="1">Nucleus</location>
    </subcellularLocation>
</comment>
<organism evidence="6 7">
    <name type="scientific">Elsinoe ampelina</name>
    <dbReference type="NCBI Taxonomy" id="302913"/>
    <lineage>
        <taxon>Eukaryota</taxon>
        <taxon>Fungi</taxon>
        <taxon>Dikarya</taxon>
        <taxon>Ascomycota</taxon>
        <taxon>Pezizomycotina</taxon>
        <taxon>Dothideomycetes</taxon>
        <taxon>Dothideomycetidae</taxon>
        <taxon>Myriangiales</taxon>
        <taxon>Elsinoaceae</taxon>
        <taxon>Elsinoe</taxon>
    </lineage>
</organism>
<proteinExistence type="predicted"/>
<dbReference type="GO" id="GO:0000976">
    <property type="term" value="F:transcription cis-regulatory region binding"/>
    <property type="evidence" value="ECO:0007669"/>
    <property type="project" value="InterPro"/>
</dbReference>
<evidence type="ECO:0000256" key="1">
    <source>
        <dbReference type="ARBA" id="ARBA00004123"/>
    </source>
</evidence>
<dbReference type="SUPFAM" id="SSF57959">
    <property type="entry name" value="Leucine zipper domain"/>
    <property type="match status" value="1"/>
</dbReference>
<feature type="region of interest" description="Disordered" evidence="4">
    <location>
        <begin position="269"/>
        <end position="315"/>
    </location>
</feature>
<feature type="compositionally biased region" description="Polar residues" evidence="4">
    <location>
        <begin position="186"/>
        <end position="201"/>
    </location>
</feature>